<dbReference type="STRING" id="579138.Zymop_1553"/>
<gene>
    <name evidence="15" type="ordered locus">Zymop_1553</name>
</gene>
<evidence type="ECO:0000256" key="3">
    <source>
        <dbReference type="ARBA" id="ARBA00012328"/>
    </source>
</evidence>
<protein>
    <recommendedName>
        <fullName evidence="4 12">Ribosomal RNA small subunit methyltransferase E</fullName>
        <ecNumber evidence="3 12">2.1.1.193</ecNumber>
    </recommendedName>
</protein>
<keyword evidence="9 12" id="KW-0949">S-adenosyl-L-methionine</keyword>
<dbReference type="NCBIfam" id="TIGR00046">
    <property type="entry name" value="RsmE family RNA methyltransferase"/>
    <property type="match status" value="1"/>
</dbReference>
<dbReference type="HOGENOM" id="CLU_067442_4_0_5"/>
<dbReference type="GO" id="GO:0005737">
    <property type="term" value="C:cytoplasm"/>
    <property type="evidence" value="ECO:0007669"/>
    <property type="project" value="UniProtKB-SubCell"/>
</dbReference>
<dbReference type="InterPro" id="IPR029026">
    <property type="entry name" value="tRNA_m1G_MTases_N"/>
</dbReference>
<dbReference type="PANTHER" id="PTHR30027">
    <property type="entry name" value="RIBOSOMAL RNA SMALL SUBUNIT METHYLTRANSFERASE E"/>
    <property type="match status" value="1"/>
</dbReference>
<evidence type="ECO:0000256" key="11">
    <source>
        <dbReference type="ARBA" id="ARBA00047944"/>
    </source>
</evidence>
<organism evidence="15 16">
    <name type="scientific">Zymomonas mobilis subsp. pomaceae (strain ATCC 29192 / DSM 22645 / JCM 10191 / CCUG 17912 / NBRC 13757 / NCIMB 11200 / NRRL B-4491 / Barker I)</name>
    <dbReference type="NCBI Taxonomy" id="579138"/>
    <lineage>
        <taxon>Bacteria</taxon>
        <taxon>Pseudomonadati</taxon>
        <taxon>Pseudomonadota</taxon>
        <taxon>Alphaproteobacteria</taxon>
        <taxon>Sphingomonadales</taxon>
        <taxon>Zymomonadaceae</taxon>
        <taxon>Zymomonas</taxon>
    </lineage>
</organism>
<dbReference type="GO" id="GO:0070475">
    <property type="term" value="P:rRNA base methylation"/>
    <property type="evidence" value="ECO:0007669"/>
    <property type="project" value="TreeGrafter"/>
</dbReference>
<dbReference type="NCBIfam" id="NF008696">
    <property type="entry name" value="PRK11713.3-5"/>
    <property type="match status" value="1"/>
</dbReference>
<dbReference type="CDD" id="cd18084">
    <property type="entry name" value="RsmE-like"/>
    <property type="match status" value="1"/>
</dbReference>
<keyword evidence="8 12" id="KW-0808">Transferase</keyword>
<name>F8EW33_ZYMMT</name>
<dbReference type="Pfam" id="PF04452">
    <property type="entry name" value="Methyltrans_RNA"/>
    <property type="match status" value="1"/>
</dbReference>
<dbReference type="Gene3D" id="2.40.240.20">
    <property type="entry name" value="Hypothetical PUA domain-like, domain 1"/>
    <property type="match status" value="1"/>
</dbReference>
<comment type="catalytic activity">
    <reaction evidence="11 12">
        <text>uridine(1498) in 16S rRNA + S-adenosyl-L-methionine = N(3)-methyluridine(1498) in 16S rRNA + S-adenosyl-L-homocysteine + H(+)</text>
        <dbReference type="Rhea" id="RHEA:42920"/>
        <dbReference type="Rhea" id="RHEA-COMP:10283"/>
        <dbReference type="Rhea" id="RHEA-COMP:10284"/>
        <dbReference type="ChEBI" id="CHEBI:15378"/>
        <dbReference type="ChEBI" id="CHEBI:57856"/>
        <dbReference type="ChEBI" id="CHEBI:59789"/>
        <dbReference type="ChEBI" id="CHEBI:65315"/>
        <dbReference type="ChEBI" id="CHEBI:74502"/>
        <dbReference type="EC" id="2.1.1.193"/>
    </reaction>
</comment>
<evidence type="ECO:0000256" key="12">
    <source>
        <dbReference type="PIRNR" id="PIRNR015601"/>
    </source>
</evidence>
<dbReference type="SUPFAM" id="SSF75217">
    <property type="entry name" value="alpha/beta knot"/>
    <property type="match status" value="1"/>
</dbReference>
<proteinExistence type="inferred from homology"/>
<dbReference type="EC" id="2.1.1.193" evidence="3 12"/>
<keyword evidence="5 12" id="KW-0963">Cytoplasm</keyword>
<evidence type="ECO:0000256" key="9">
    <source>
        <dbReference type="ARBA" id="ARBA00022691"/>
    </source>
</evidence>
<dbReference type="InterPro" id="IPR046887">
    <property type="entry name" value="RsmE_PUA-like"/>
</dbReference>
<dbReference type="eggNOG" id="COG1385">
    <property type="taxonomic scope" value="Bacteria"/>
</dbReference>
<evidence type="ECO:0000256" key="1">
    <source>
        <dbReference type="ARBA" id="ARBA00004496"/>
    </source>
</evidence>
<dbReference type="InterPro" id="IPR015947">
    <property type="entry name" value="PUA-like_sf"/>
</dbReference>
<dbReference type="EMBL" id="CP002865">
    <property type="protein sequence ID" value="AEI38443.1"/>
    <property type="molecule type" value="Genomic_DNA"/>
</dbReference>
<evidence type="ECO:0000256" key="5">
    <source>
        <dbReference type="ARBA" id="ARBA00022490"/>
    </source>
</evidence>
<dbReference type="AlphaFoldDB" id="F8EW33"/>
<evidence type="ECO:0000313" key="15">
    <source>
        <dbReference type="EMBL" id="AEI38443.1"/>
    </source>
</evidence>
<dbReference type="Proteomes" id="UP000000491">
    <property type="component" value="Chromosome"/>
</dbReference>
<evidence type="ECO:0000259" key="14">
    <source>
        <dbReference type="Pfam" id="PF20260"/>
    </source>
</evidence>
<dbReference type="InterPro" id="IPR046886">
    <property type="entry name" value="RsmE_MTase_dom"/>
</dbReference>
<evidence type="ECO:0000256" key="2">
    <source>
        <dbReference type="ARBA" id="ARBA00005528"/>
    </source>
</evidence>
<evidence type="ECO:0000256" key="8">
    <source>
        <dbReference type="ARBA" id="ARBA00022679"/>
    </source>
</evidence>
<comment type="function">
    <text evidence="10 12">Specifically methylates the N3 position of the uracil ring of uridine 1498 (m3U1498) in 16S rRNA. Acts on the fully assembled 30S ribosomal subunit.</text>
</comment>
<evidence type="ECO:0000256" key="7">
    <source>
        <dbReference type="ARBA" id="ARBA00022603"/>
    </source>
</evidence>
<reference evidence="15 16" key="1">
    <citation type="journal article" date="2011" name="J. Bacteriol.">
        <title>Genome sequence of the ethanol-producing Zymomonas mobilis subsp. pomaceae lectotype strain ATCC 29192.</title>
        <authorList>
            <person name="Kouvelis V.N."/>
            <person name="Davenport K.W."/>
            <person name="Brettin T.S."/>
            <person name="Bruce D."/>
            <person name="Detter C."/>
            <person name="Han C.S."/>
            <person name="Nolan M."/>
            <person name="Tapia R."/>
            <person name="Damoulaki A."/>
            <person name="Kyrpides N.C."/>
            <person name="Typas M.A."/>
            <person name="Pappas K.M."/>
        </authorList>
    </citation>
    <scope>NUCLEOTIDE SEQUENCE [LARGE SCALE GENOMIC DNA]</scope>
    <source>
        <strain evidence="16">ATCC 29192 / DSM 22645 / JCM 10191 / CCUG 17912 / NBRC 13757 / NCIMB 11200 / NRRL B-4491 / Barker I</strain>
    </source>
</reference>
<evidence type="ECO:0000256" key="4">
    <source>
        <dbReference type="ARBA" id="ARBA00013673"/>
    </source>
</evidence>
<feature type="domain" description="Ribosomal RNA small subunit methyltransferase E PUA-like" evidence="14">
    <location>
        <begin position="32"/>
        <end position="76"/>
    </location>
</feature>
<keyword evidence="6 12" id="KW-0698">rRNA processing</keyword>
<evidence type="ECO:0000259" key="13">
    <source>
        <dbReference type="Pfam" id="PF04452"/>
    </source>
</evidence>
<comment type="similarity">
    <text evidence="2 12">Belongs to the RNA methyltransferase RsmE family.</text>
</comment>
<dbReference type="PATRIC" id="fig|579138.3.peg.1646"/>
<dbReference type="Pfam" id="PF20260">
    <property type="entry name" value="PUA_4"/>
    <property type="match status" value="1"/>
</dbReference>
<dbReference type="SUPFAM" id="SSF88697">
    <property type="entry name" value="PUA domain-like"/>
    <property type="match status" value="1"/>
</dbReference>
<dbReference type="InterPro" id="IPR006700">
    <property type="entry name" value="RsmE"/>
</dbReference>
<dbReference type="GO" id="GO:0070042">
    <property type="term" value="F:rRNA (uridine-N3-)-methyltransferase activity"/>
    <property type="evidence" value="ECO:0007669"/>
    <property type="project" value="TreeGrafter"/>
</dbReference>
<comment type="subcellular location">
    <subcellularLocation>
        <location evidence="1 12">Cytoplasm</location>
    </subcellularLocation>
</comment>
<evidence type="ECO:0000256" key="10">
    <source>
        <dbReference type="ARBA" id="ARBA00025699"/>
    </source>
</evidence>
<dbReference type="RefSeq" id="WP_013934831.1">
    <property type="nucleotide sequence ID" value="NC_015709.1"/>
</dbReference>
<dbReference type="PIRSF" id="PIRSF015601">
    <property type="entry name" value="MTase_slr0722"/>
    <property type="match status" value="1"/>
</dbReference>
<accession>F8EW33</accession>
<dbReference type="Gene3D" id="3.40.1280.10">
    <property type="match status" value="1"/>
</dbReference>
<evidence type="ECO:0000256" key="6">
    <source>
        <dbReference type="ARBA" id="ARBA00022552"/>
    </source>
</evidence>
<keyword evidence="7 12" id="KW-0489">Methyltransferase</keyword>
<feature type="domain" description="Ribosomal RNA small subunit methyltransferase E methyltransferase" evidence="13">
    <location>
        <begin position="86"/>
        <end position="242"/>
    </location>
</feature>
<dbReference type="KEGG" id="zmp:Zymop_1553"/>
<sequence length="265" mass="29933">MVAEPAWPVKTLPRLFIEERLSLNLIIIPERTQAHYLLSVMRFKMGSHLVLFDNQTGAWLGEVIEADRRKLQIKIIRYLHDKENTPDLWLLTAPIKKGRIDWIYEKACELGVAQITPVITQRTIVDRVNLERLRSHVIEAAEQCGRTALSEVTEPLSLKDLLHNWPSERLLFFADEEGGRPMIEAVSEIGKAHPSAILIGPEGGFTDEERSLIGNIKQAYPVSLGPRILRADTAAIAAITLWMTKAGDWDSQPRAIYNETQNSPV</sequence>
<evidence type="ECO:0000313" key="16">
    <source>
        <dbReference type="Proteomes" id="UP000000491"/>
    </source>
</evidence>
<dbReference type="PANTHER" id="PTHR30027:SF3">
    <property type="entry name" value="16S RRNA (URACIL(1498)-N(3))-METHYLTRANSFERASE"/>
    <property type="match status" value="1"/>
</dbReference>
<dbReference type="InterPro" id="IPR029028">
    <property type="entry name" value="Alpha/beta_knot_MTases"/>
</dbReference>